<keyword evidence="2" id="KW-0315">Glutamine amidotransferase</keyword>
<dbReference type="InterPro" id="IPR017926">
    <property type="entry name" value="GATASE"/>
</dbReference>
<dbReference type="Pfam" id="PF00117">
    <property type="entry name" value="GATase"/>
    <property type="match status" value="1"/>
</dbReference>
<dbReference type="InterPro" id="IPR029062">
    <property type="entry name" value="Class_I_gatase-like"/>
</dbReference>
<dbReference type="PROSITE" id="PS51273">
    <property type="entry name" value="GATASE_TYPE_1"/>
    <property type="match status" value="1"/>
</dbReference>
<dbReference type="RefSeq" id="WP_344953011.1">
    <property type="nucleotide sequence ID" value="NZ_BAAAZR010000061.1"/>
</dbReference>
<dbReference type="Proteomes" id="UP001500888">
    <property type="component" value="Unassembled WGS sequence"/>
</dbReference>
<evidence type="ECO:0000313" key="2">
    <source>
        <dbReference type="EMBL" id="GAA3844684.1"/>
    </source>
</evidence>
<dbReference type="Gene3D" id="3.40.50.880">
    <property type="match status" value="1"/>
</dbReference>
<sequence length="260" mass="27224">MGNRVVIIEHEAEAGPGFLAGWLAEAGMTCEIVRPYLGGRVPALDVAADRRQEGAGFWLGGRPADGLIVLGGAASAWDDEGYPWLPATRELIRRSVEASMPTLGICLGAQLMTLACGGEVRPGAAGLEVGLRPVSPLPDAGDDPLFSRLPPSPRALQYHGDAMTVLPPGAVPLATGEPYPNQAYRLGARAWAVQFHPEATPEIFLSWTGPNAGELSGAGFDVAELDAEAVAAREELTETWRPLAEGFAAVVAGHRESVAS</sequence>
<name>A0ABP7JGP8_9ACTN</name>
<dbReference type="CDD" id="cd01741">
    <property type="entry name" value="GATase1_1"/>
    <property type="match status" value="1"/>
</dbReference>
<dbReference type="PANTHER" id="PTHR42695">
    <property type="entry name" value="GLUTAMINE AMIDOTRANSFERASE YLR126C-RELATED"/>
    <property type="match status" value="1"/>
</dbReference>
<comment type="caution">
    <text evidence="2">The sequence shown here is derived from an EMBL/GenBank/DDBJ whole genome shotgun (WGS) entry which is preliminary data.</text>
</comment>
<keyword evidence="3" id="KW-1185">Reference proteome</keyword>
<dbReference type="PANTHER" id="PTHR42695:SF5">
    <property type="entry name" value="GLUTAMINE AMIDOTRANSFERASE YLR126C-RELATED"/>
    <property type="match status" value="1"/>
</dbReference>
<dbReference type="EMBL" id="BAAAZR010000061">
    <property type="protein sequence ID" value="GAA3844684.1"/>
    <property type="molecule type" value="Genomic_DNA"/>
</dbReference>
<evidence type="ECO:0000259" key="1">
    <source>
        <dbReference type="Pfam" id="PF00117"/>
    </source>
</evidence>
<protein>
    <submittedName>
        <fullName evidence="2">Type 1 glutamine amidotransferase</fullName>
    </submittedName>
</protein>
<dbReference type="InterPro" id="IPR044992">
    <property type="entry name" value="ChyE-like"/>
</dbReference>
<dbReference type="SUPFAM" id="SSF52317">
    <property type="entry name" value="Class I glutamine amidotransferase-like"/>
    <property type="match status" value="1"/>
</dbReference>
<reference evidence="3" key="1">
    <citation type="journal article" date="2019" name="Int. J. Syst. Evol. Microbiol.">
        <title>The Global Catalogue of Microorganisms (GCM) 10K type strain sequencing project: providing services to taxonomists for standard genome sequencing and annotation.</title>
        <authorList>
            <consortium name="The Broad Institute Genomics Platform"/>
            <consortium name="The Broad Institute Genome Sequencing Center for Infectious Disease"/>
            <person name="Wu L."/>
            <person name="Ma J."/>
        </authorList>
    </citation>
    <scope>NUCLEOTIDE SEQUENCE [LARGE SCALE GENOMIC DNA]</scope>
    <source>
        <strain evidence="3">JCM 16908</strain>
    </source>
</reference>
<feature type="domain" description="Glutamine amidotransferase" evidence="1">
    <location>
        <begin position="64"/>
        <end position="202"/>
    </location>
</feature>
<evidence type="ECO:0000313" key="3">
    <source>
        <dbReference type="Proteomes" id="UP001500888"/>
    </source>
</evidence>
<organism evidence="2 3">
    <name type="scientific">Sphaerisporangium flaviroseum</name>
    <dbReference type="NCBI Taxonomy" id="509199"/>
    <lineage>
        <taxon>Bacteria</taxon>
        <taxon>Bacillati</taxon>
        <taxon>Actinomycetota</taxon>
        <taxon>Actinomycetes</taxon>
        <taxon>Streptosporangiales</taxon>
        <taxon>Streptosporangiaceae</taxon>
        <taxon>Sphaerisporangium</taxon>
    </lineage>
</organism>
<accession>A0ABP7JGP8</accession>
<proteinExistence type="predicted"/>
<gene>
    <name evidence="2" type="ORF">GCM10022226_79790</name>
</gene>